<reference evidence="2" key="1">
    <citation type="submission" date="2021-10" db="EMBL/GenBank/DDBJ databases">
        <title>Tropical sea cucumber genome reveals ecological adaptation and Cuvierian tubules defense mechanism.</title>
        <authorList>
            <person name="Chen T."/>
        </authorList>
    </citation>
    <scope>NUCLEOTIDE SEQUENCE</scope>
    <source>
        <strain evidence="2">Nanhai2018</strain>
        <tissue evidence="2">Muscle</tissue>
    </source>
</reference>
<dbReference type="AlphaFoldDB" id="A0A9Q0YGY8"/>
<dbReference type="Proteomes" id="UP001152320">
    <property type="component" value="Chromosome 22"/>
</dbReference>
<sequence>MAGPTILSFQHSCHPSGTILCFKLPQKCPVCWKSLSSYPLKAPPVRYPPVLQSSSSHPYSVIIKPTRGTFLGDYKNGDNLHCGVTDSKGFLCHFNEQGIHYDSSSWHQSLVIPLLHESDILLTENWDHHLIQIIKRADWTSERYVELGHNCFDFVVAFLNSINYNYLKNGSNSLLSRQLLINEFILPTTSKAVKYIHLLKSIQAKGFLLQLNE</sequence>
<evidence type="ECO:0000259" key="1">
    <source>
        <dbReference type="Pfam" id="PF16044"/>
    </source>
</evidence>
<dbReference type="PANTHER" id="PTHR33963">
    <property type="entry name" value="MKRN2 OPPOSITE STRAND PROTEIN"/>
    <property type="match status" value="1"/>
</dbReference>
<dbReference type="PANTHER" id="PTHR33963:SF2">
    <property type="entry name" value="MKRN2 OPPOSITE STRAND PROTEIN"/>
    <property type="match status" value="1"/>
</dbReference>
<accession>A0A9Q0YGY8</accession>
<keyword evidence="3" id="KW-1185">Reference proteome</keyword>
<evidence type="ECO:0000313" key="2">
    <source>
        <dbReference type="EMBL" id="KAJ8020294.1"/>
    </source>
</evidence>
<proteinExistence type="predicted"/>
<dbReference type="InterPro" id="IPR032016">
    <property type="entry name" value="MKRN2OS-like"/>
</dbReference>
<organism evidence="2 3">
    <name type="scientific">Holothuria leucospilota</name>
    <name type="common">Black long sea cucumber</name>
    <name type="synonym">Mertensiothuria leucospilota</name>
    <dbReference type="NCBI Taxonomy" id="206669"/>
    <lineage>
        <taxon>Eukaryota</taxon>
        <taxon>Metazoa</taxon>
        <taxon>Echinodermata</taxon>
        <taxon>Eleutherozoa</taxon>
        <taxon>Echinozoa</taxon>
        <taxon>Holothuroidea</taxon>
        <taxon>Aspidochirotacea</taxon>
        <taxon>Aspidochirotida</taxon>
        <taxon>Holothuriidae</taxon>
        <taxon>Holothuria</taxon>
    </lineage>
</organism>
<comment type="caution">
    <text evidence="2">The sequence shown here is derived from an EMBL/GenBank/DDBJ whole genome shotgun (WGS) entry which is preliminary data.</text>
</comment>
<protein>
    <submittedName>
        <fullName evidence="2">MKRN2 opposite strand protein</fullName>
    </submittedName>
</protein>
<evidence type="ECO:0000313" key="3">
    <source>
        <dbReference type="Proteomes" id="UP001152320"/>
    </source>
</evidence>
<feature type="domain" description="MKRN2 opposite strand protein-like C-terminal" evidence="1">
    <location>
        <begin position="44"/>
        <end position="202"/>
    </location>
</feature>
<dbReference type="Pfam" id="PF16044">
    <property type="entry name" value="DUF4796_C"/>
    <property type="match status" value="1"/>
</dbReference>
<dbReference type="OrthoDB" id="10065749at2759"/>
<dbReference type="InterPro" id="IPR053921">
    <property type="entry name" value="MKRN2OS-like_C"/>
</dbReference>
<name>A0A9Q0YGY8_HOLLE</name>
<dbReference type="EMBL" id="JAIZAY010000022">
    <property type="protein sequence ID" value="KAJ8020294.1"/>
    <property type="molecule type" value="Genomic_DNA"/>
</dbReference>
<gene>
    <name evidence="2" type="ORF">HOLleu_39852</name>
</gene>